<feature type="transmembrane region" description="Helical" evidence="1">
    <location>
        <begin position="15"/>
        <end position="40"/>
    </location>
</feature>
<reference evidence="2" key="1">
    <citation type="submission" date="2023-08" db="EMBL/GenBank/DDBJ databases">
        <title>Genomic characterization of the C. tuberculostearicum species complex, a ubiquitous member of the human skin microbiome.</title>
        <authorList>
            <person name="Ahmed N."/>
            <person name="Deming C."/>
            <person name="Conlan S."/>
            <person name="Segre J."/>
        </authorList>
    </citation>
    <scope>NUCLEOTIDE SEQUENCE</scope>
    <source>
        <strain evidence="2">CTNIH22</strain>
    </source>
</reference>
<sequence length="48" mass="4951">MGLTAADTGDGSGNAAWPLALIGVGAALVIFAHDGFWSVFNARQMERS</sequence>
<dbReference type="Proteomes" id="UP001185706">
    <property type="component" value="Unassembled WGS sequence"/>
</dbReference>
<dbReference type="RefSeq" id="WP_316993233.1">
    <property type="nucleotide sequence ID" value="NZ_JAVBIA010000005.1"/>
</dbReference>
<evidence type="ECO:0000256" key="1">
    <source>
        <dbReference type="SAM" id="Phobius"/>
    </source>
</evidence>
<keyword evidence="1" id="KW-1133">Transmembrane helix</keyword>
<keyword evidence="1" id="KW-0472">Membrane</keyword>
<evidence type="ECO:0000313" key="3">
    <source>
        <dbReference type="Proteomes" id="UP001185706"/>
    </source>
</evidence>
<comment type="caution">
    <text evidence="2">The sequence shown here is derived from an EMBL/GenBank/DDBJ whole genome shotgun (WGS) entry which is preliminary data.</text>
</comment>
<gene>
    <name evidence="2" type="ORF">RAE03_04125</name>
</gene>
<organism evidence="2 3">
    <name type="scientific">Corynebacterium tuberculostearicum</name>
    <dbReference type="NCBI Taxonomy" id="38304"/>
    <lineage>
        <taxon>Bacteria</taxon>
        <taxon>Bacillati</taxon>
        <taxon>Actinomycetota</taxon>
        <taxon>Actinomycetes</taxon>
        <taxon>Mycobacteriales</taxon>
        <taxon>Corynebacteriaceae</taxon>
        <taxon>Corynebacterium</taxon>
    </lineage>
</organism>
<protein>
    <submittedName>
        <fullName evidence="2">Uncharacterized protein</fullName>
    </submittedName>
</protein>
<name>A0AAE4NJN2_9CORY</name>
<proteinExistence type="predicted"/>
<dbReference type="EMBL" id="JAVBIB010000005">
    <property type="protein sequence ID" value="MDV2418963.1"/>
    <property type="molecule type" value="Genomic_DNA"/>
</dbReference>
<keyword evidence="1" id="KW-0812">Transmembrane</keyword>
<dbReference type="AlphaFoldDB" id="A0AAE4NJN2"/>
<evidence type="ECO:0000313" key="2">
    <source>
        <dbReference type="EMBL" id="MDV2418963.1"/>
    </source>
</evidence>
<accession>A0AAE4NJN2</accession>